<keyword evidence="3" id="KW-1185">Reference proteome</keyword>
<evidence type="ECO:0000313" key="3">
    <source>
        <dbReference type="Proteomes" id="UP001500752"/>
    </source>
</evidence>
<protein>
    <recommendedName>
        <fullName evidence="4">Thymidine kinase</fullName>
    </recommendedName>
</protein>
<reference evidence="3" key="1">
    <citation type="journal article" date="2019" name="Int. J. Syst. Evol. Microbiol.">
        <title>The Global Catalogue of Microorganisms (GCM) 10K type strain sequencing project: providing services to taxonomists for standard genome sequencing and annotation.</title>
        <authorList>
            <consortium name="The Broad Institute Genomics Platform"/>
            <consortium name="The Broad Institute Genome Sequencing Center for Infectious Disease"/>
            <person name="Wu L."/>
            <person name="Ma J."/>
        </authorList>
    </citation>
    <scope>NUCLEOTIDE SEQUENCE [LARGE SCALE GENOMIC DNA]</scope>
    <source>
        <strain evidence="3">JCM 30742</strain>
    </source>
</reference>
<dbReference type="Proteomes" id="UP001500752">
    <property type="component" value="Unassembled WGS sequence"/>
</dbReference>
<gene>
    <name evidence="2" type="ORF">GCM10023081_44810</name>
</gene>
<name>A0ABP7DBM7_9MICC</name>
<sequence length="99" mass="10456">MAKLYFRYGAMNPGKSTGLLQAPFNYEDRDHSRVPTSNIGLRHRYAASLTGCKVLVGEAGDSIATGTRRPLSATPGPADHPTNNPTMSALASAPDGSRP</sequence>
<proteinExistence type="predicted"/>
<accession>A0ABP7DBM7</accession>
<evidence type="ECO:0000313" key="2">
    <source>
        <dbReference type="EMBL" id="GAA3703492.1"/>
    </source>
</evidence>
<organism evidence="2 3">
    <name type="scientific">Arthrobacter ginkgonis</name>
    <dbReference type="NCBI Taxonomy" id="1630594"/>
    <lineage>
        <taxon>Bacteria</taxon>
        <taxon>Bacillati</taxon>
        <taxon>Actinomycetota</taxon>
        <taxon>Actinomycetes</taxon>
        <taxon>Micrococcales</taxon>
        <taxon>Micrococcaceae</taxon>
        <taxon>Arthrobacter</taxon>
    </lineage>
</organism>
<evidence type="ECO:0000256" key="1">
    <source>
        <dbReference type="SAM" id="MobiDB-lite"/>
    </source>
</evidence>
<evidence type="ECO:0008006" key="4">
    <source>
        <dbReference type="Google" id="ProtNLM"/>
    </source>
</evidence>
<comment type="caution">
    <text evidence="2">The sequence shown here is derived from an EMBL/GenBank/DDBJ whole genome shotgun (WGS) entry which is preliminary data.</text>
</comment>
<feature type="region of interest" description="Disordered" evidence="1">
    <location>
        <begin position="63"/>
        <end position="99"/>
    </location>
</feature>
<dbReference type="EMBL" id="BAABEO010000035">
    <property type="protein sequence ID" value="GAA3703492.1"/>
    <property type="molecule type" value="Genomic_DNA"/>
</dbReference>